<dbReference type="PROSITE" id="PS51257">
    <property type="entry name" value="PROKAR_LIPOPROTEIN"/>
    <property type="match status" value="1"/>
</dbReference>
<dbReference type="GO" id="GO:0004784">
    <property type="term" value="F:superoxide dismutase activity"/>
    <property type="evidence" value="ECO:0007669"/>
    <property type="project" value="UniProtKB-EC"/>
</dbReference>
<dbReference type="InterPro" id="IPR019833">
    <property type="entry name" value="Mn/Fe_SOD_BS"/>
</dbReference>
<evidence type="ECO:0000259" key="6">
    <source>
        <dbReference type="Pfam" id="PF00081"/>
    </source>
</evidence>
<comment type="catalytic activity">
    <reaction evidence="5">
        <text>2 superoxide + 2 H(+) = H2O2 + O2</text>
        <dbReference type="Rhea" id="RHEA:20696"/>
        <dbReference type="ChEBI" id="CHEBI:15378"/>
        <dbReference type="ChEBI" id="CHEBI:15379"/>
        <dbReference type="ChEBI" id="CHEBI:16240"/>
        <dbReference type="ChEBI" id="CHEBI:18421"/>
        <dbReference type="EC" id="1.15.1.1"/>
    </reaction>
</comment>
<dbReference type="PROSITE" id="PS00088">
    <property type="entry name" value="SOD_MN"/>
    <property type="match status" value="1"/>
</dbReference>
<protein>
    <recommendedName>
        <fullName evidence="2 5">Superoxide dismutase</fullName>
        <ecNumber evidence="2 5">1.15.1.1</ecNumber>
    </recommendedName>
</protein>
<evidence type="ECO:0000259" key="7">
    <source>
        <dbReference type="Pfam" id="PF02777"/>
    </source>
</evidence>
<keyword evidence="9" id="KW-1185">Reference proteome</keyword>
<keyword evidence="3 5" id="KW-0479">Metal-binding</keyword>
<dbReference type="Pfam" id="PF00081">
    <property type="entry name" value="Sod_Fe_N"/>
    <property type="match status" value="1"/>
</dbReference>
<dbReference type="SUPFAM" id="SSF54719">
    <property type="entry name" value="Fe,Mn superoxide dismutase (SOD), C-terminal domain"/>
    <property type="match status" value="1"/>
</dbReference>
<dbReference type="PRINTS" id="PR01703">
    <property type="entry name" value="MNSODISMTASE"/>
</dbReference>
<feature type="domain" description="Manganese/iron superoxide dismutase N-terminal" evidence="6">
    <location>
        <begin position="53"/>
        <end position="135"/>
    </location>
</feature>
<proteinExistence type="inferred from homology"/>
<accession>A0ABV9P583</accession>
<comment type="caution">
    <text evidence="8">The sequence shown here is derived from an EMBL/GenBank/DDBJ whole genome shotgun (WGS) entry which is preliminary data.</text>
</comment>
<reference evidence="9" key="1">
    <citation type="journal article" date="2019" name="Int. J. Syst. Evol. Microbiol.">
        <title>The Global Catalogue of Microorganisms (GCM) 10K type strain sequencing project: providing services to taxonomists for standard genome sequencing and annotation.</title>
        <authorList>
            <consortium name="The Broad Institute Genomics Platform"/>
            <consortium name="The Broad Institute Genome Sequencing Center for Infectious Disease"/>
            <person name="Wu L."/>
            <person name="Ma J."/>
        </authorList>
    </citation>
    <scope>NUCLEOTIDE SEQUENCE [LARGE SCALE GENOMIC DNA]</scope>
    <source>
        <strain evidence="9">CCUG 50349</strain>
    </source>
</reference>
<organism evidence="8 9">
    <name type="scientific">Flavobacterium ponti</name>
    <dbReference type="NCBI Taxonomy" id="665133"/>
    <lineage>
        <taxon>Bacteria</taxon>
        <taxon>Pseudomonadati</taxon>
        <taxon>Bacteroidota</taxon>
        <taxon>Flavobacteriia</taxon>
        <taxon>Flavobacteriales</taxon>
        <taxon>Flavobacteriaceae</taxon>
        <taxon>Flavobacterium</taxon>
    </lineage>
</organism>
<evidence type="ECO:0000313" key="8">
    <source>
        <dbReference type="EMBL" id="MFC4740772.1"/>
    </source>
</evidence>
<dbReference type="PIRSF" id="PIRSF000349">
    <property type="entry name" value="SODismutase"/>
    <property type="match status" value="1"/>
</dbReference>
<comment type="similarity">
    <text evidence="1 5">Belongs to the iron/manganese superoxide dismutase family.</text>
</comment>
<dbReference type="Proteomes" id="UP001595885">
    <property type="component" value="Unassembled WGS sequence"/>
</dbReference>
<sequence>MKKVVLLCLFSISLLIGCKKEKQLQEVQLPDPNVVEEVIYGNPADVKTTTGPFKMNGLSYQYNDLEPYIDATTMETHYSKHHLGYANKLNTAVNDTEFKTKTIEEILSQLDINNLFLRNNAGGYYNHNLFFEILSPKKDTKPTTALTEAIDRDFGSFNNLNSKLSEVATNLFGSGWVWLIVDKDGKLKVTQTTNQDNPLMSNAVEKGTPILAIDVWEHAYYLKYKNKRTDYISGIFNIINWKTVSQKFDNAIATK</sequence>
<evidence type="ECO:0000256" key="4">
    <source>
        <dbReference type="ARBA" id="ARBA00023002"/>
    </source>
</evidence>
<keyword evidence="4 5" id="KW-0560">Oxidoreductase</keyword>
<dbReference type="Gene3D" id="3.55.40.20">
    <property type="entry name" value="Iron/manganese superoxide dismutase, C-terminal domain"/>
    <property type="match status" value="1"/>
</dbReference>
<gene>
    <name evidence="8" type="ORF">ACFO3U_12285</name>
</gene>
<dbReference type="PANTHER" id="PTHR43595:SF2">
    <property type="entry name" value="SMALL RIBOSOMAL SUBUNIT PROTEIN MS42"/>
    <property type="match status" value="1"/>
</dbReference>
<dbReference type="InterPro" id="IPR036324">
    <property type="entry name" value="Mn/Fe_SOD_N_sf"/>
</dbReference>
<dbReference type="Gene3D" id="1.10.287.990">
    <property type="entry name" value="Fe,Mn superoxide dismutase (SOD) domain"/>
    <property type="match status" value="1"/>
</dbReference>
<evidence type="ECO:0000256" key="1">
    <source>
        <dbReference type="ARBA" id="ARBA00008714"/>
    </source>
</evidence>
<dbReference type="RefSeq" id="WP_379742810.1">
    <property type="nucleotide sequence ID" value="NZ_JBHSGW010000027.1"/>
</dbReference>
<dbReference type="Pfam" id="PF02777">
    <property type="entry name" value="Sod_Fe_C"/>
    <property type="match status" value="1"/>
</dbReference>
<evidence type="ECO:0000256" key="5">
    <source>
        <dbReference type="RuleBase" id="RU000414"/>
    </source>
</evidence>
<comment type="function">
    <text evidence="5">Destroys radicals which are normally produced within the cells and which are toxic to biological systems.</text>
</comment>
<dbReference type="InterPro" id="IPR001189">
    <property type="entry name" value="Mn/Fe_SOD"/>
</dbReference>
<name>A0ABV9P583_9FLAO</name>
<evidence type="ECO:0000256" key="3">
    <source>
        <dbReference type="ARBA" id="ARBA00022723"/>
    </source>
</evidence>
<feature type="domain" description="Manganese/iron superoxide dismutase C-terminal" evidence="7">
    <location>
        <begin position="142"/>
        <end position="246"/>
    </location>
</feature>
<dbReference type="PANTHER" id="PTHR43595">
    <property type="entry name" value="37S RIBOSOMAL PROTEIN S26, MITOCHONDRIAL"/>
    <property type="match status" value="1"/>
</dbReference>
<dbReference type="SUPFAM" id="SSF46609">
    <property type="entry name" value="Fe,Mn superoxide dismutase (SOD), N-terminal domain"/>
    <property type="match status" value="1"/>
</dbReference>
<dbReference type="EMBL" id="JBHSGW010000027">
    <property type="protein sequence ID" value="MFC4740772.1"/>
    <property type="molecule type" value="Genomic_DNA"/>
</dbReference>
<dbReference type="InterPro" id="IPR036314">
    <property type="entry name" value="SOD_C_sf"/>
</dbReference>
<evidence type="ECO:0000256" key="2">
    <source>
        <dbReference type="ARBA" id="ARBA00012682"/>
    </source>
</evidence>
<dbReference type="InterPro" id="IPR019831">
    <property type="entry name" value="Mn/Fe_SOD_N"/>
</dbReference>
<dbReference type="EC" id="1.15.1.1" evidence="2 5"/>
<evidence type="ECO:0000313" key="9">
    <source>
        <dbReference type="Proteomes" id="UP001595885"/>
    </source>
</evidence>
<dbReference type="InterPro" id="IPR019832">
    <property type="entry name" value="Mn/Fe_SOD_C"/>
</dbReference>